<reference evidence="2" key="1">
    <citation type="submission" date="2022-11" db="UniProtKB">
        <authorList>
            <consortium name="WormBaseParasite"/>
        </authorList>
    </citation>
    <scope>IDENTIFICATION</scope>
</reference>
<accession>A0AC35GHU0</accession>
<evidence type="ECO:0000313" key="2">
    <source>
        <dbReference type="WBParaSite" id="PS1159_v2.g5561.t1"/>
    </source>
</evidence>
<dbReference type="WBParaSite" id="PS1159_v2.g5561.t1">
    <property type="protein sequence ID" value="PS1159_v2.g5561.t1"/>
    <property type="gene ID" value="PS1159_v2.g5561"/>
</dbReference>
<proteinExistence type="predicted"/>
<sequence length="142" mass="16085">MASEIQMAQPKKMEQSKQQSPKSSKVCKMKIENLNVRLEKYQKSKTACVKITSCPFKAVVLQNIPKVSSPIYTVEYLKAPKPGWSELAKISSRVQVQTIQLIQFNTLFPNPLPSKNLTISVELPSEENEFSSVEFDIPVIKR</sequence>
<protein>
    <submittedName>
        <fullName evidence="2">Uncharacterized protein</fullName>
    </submittedName>
</protein>
<name>A0AC35GHU0_9BILA</name>
<evidence type="ECO:0000313" key="1">
    <source>
        <dbReference type="Proteomes" id="UP000887580"/>
    </source>
</evidence>
<dbReference type="Proteomes" id="UP000887580">
    <property type="component" value="Unplaced"/>
</dbReference>
<organism evidence="1 2">
    <name type="scientific">Panagrolaimus sp. PS1159</name>
    <dbReference type="NCBI Taxonomy" id="55785"/>
    <lineage>
        <taxon>Eukaryota</taxon>
        <taxon>Metazoa</taxon>
        <taxon>Ecdysozoa</taxon>
        <taxon>Nematoda</taxon>
        <taxon>Chromadorea</taxon>
        <taxon>Rhabditida</taxon>
        <taxon>Tylenchina</taxon>
        <taxon>Panagrolaimomorpha</taxon>
        <taxon>Panagrolaimoidea</taxon>
        <taxon>Panagrolaimidae</taxon>
        <taxon>Panagrolaimus</taxon>
    </lineage>
</organism>